<dbReference type="InterPro" id="IPR008756">
    <property type="entry name" value="Peptidase_M56"/>
</dbReference>
<dbReference type="PANTHER" id="PTHR24171">
    <property type="entry name" value="ANKYRIN REPEAT DOMAIN-CONTAINING PROTEIN 39-RELATED"/>
    <property type="match status" value="1"/>
</dbReference>
<dbReference type="CDD" id="cd07341">
    <property type="entry name" value="M56_BlaR1_MecR1_like"/>
    <property type="match status" value="1"/>
</dbReference>
<sequence>MIEQIFSPELIQALGWTLVHTLWQAALFALLLGVALLLLRKYSARTRYVTAIGVLAAFCLTTLLTFSQLYVEEAPLAGVETAMTSAAENSDPVAIKPEADKAGEPSGSPSASGETSVISTASSGPGFRERVINYYNEHLPLIVTLWLMGVLILQLRFLGQLAFLQRLKNYGTERFPARLAPMLQELESKLGITKPVRYLTSFRVGSPFTAGWLRPAVLFPRGLLGELDEAQLRTIIAHELAHIKRYDFLVNLIQTLLCILFFYHPAAWWISARIDEEREHCCDDLAIEVTGEAVGYARTLLQLKESELAGSPLAMGVLGRGDGFKDRITRLLSGYLGTGTYGEGFTTAVILFCFMGLAVTLSAQDRTDMAERESTASATSSAPASAPPAELAEVPENRTAQEVRQMEVFEEIKAMRPSETEHTTAYENWKKQAATAPISDSLEFPFLMEAIKEGSESMVAYFLEKDIDFNQTNRNGLTPLALAAGENRVDIIRLLIRKGADVNYVSGRGWTALIEAADEGAFEAAKELLAAGAKTDLPGTSRSAADMAASEGHPDILQLLAENGADISGKGRETSPLHQAAEEGQFFVVQSLLQAGADAGAKDASGRTALSYAAEEGHGAVAALLAAQGHVNATDRHGRTPISYAAEEGHGSIVQILQTMGGIDTGGDREGLTPLHYAAEEGIEGVVTKLLKDGADVDAKDARGRTALHYAAAEGGLPVVRQLLQAGADVKAKDITQYTALDYALDEMLDMLDDALANLGSGMTFNEQTGYPRGESVDLVWALLDAGATSDRIHPQKKWIRSSDGRVGFPYILDRDARTYRGGGGVHVGQRSVSASSEIMGSRSGRVDQKMTERLVRAIDDDDADNYDDLLAAGADVNGNSANGFTPLTMASHENHNIDTDRLLRAGADINRADDRGYTPLTEAAKEGHQSTVRTLLERGANPDLADRKGNAAKDYALREGFVQILRLLNDAGASVTALDEEGNSPLSLPAREGDAASVGFLLEQGVDPNAGRGCHPVFLAAREGHPEVIRILAKGGADLEKGCSFRDTDFFGRKDSPAEGTIAIYHNSSPLIVALTESDLNSARALLTAGADVNTPCRKLRFAMKRMAENWIQLENLTEEELRQEHELTYEASNWTPLMEAAETGEIGLVQLLLNAGADKRRRTKEGMSAYDVALAGGFTEMAALLK</sequence>
<dbReference type="SUPFAM" id="SSF48403">
    <property type="entry name" value="Ankyrin repeat"/>
    <property type="match status" value="2"/>
</dbReference>
<dbReference type="Pfam" id="PF05569">
    <property type="entry name" value="Peptidase_M56"/>
    <property type="match status" value="1"/>
</dbReference>
<feature type="repeat" description="ANK" evidence="3">
    <location>
        <begin position="475"/>
        <end position="507"/>
    </location>
</feature>
<feature type="repeat" description="ANK" evidence="3">
    <location>
        <begin position="670"/>
        <end position="702"/>
    </location>
</feature>
<feature type="domain" description="Peptidase M56" evidence="6">
    <location>
        <begin position="137"/>
        <end position="328"/>
    </location>
</feature>
<evidence type="ECO:0000259" key="6">
    <source>
        <dbReference type="Pfam" id="PF05569"/>
    </source>
</evidence>
<evidence type="ECO:0000313" key="8">
    <source>
        <dbReference type="Proteomes" id="UP000199021"/>
    </source>
</evidence>
<proteinExistence type="predicted"/>
<feature type="region of interest" description="Disordered" evidence="4">
    <location>
        <begin position="96"/>
        <end position="124"/>
    </location>
</feature>
<keyword evidence="8" id="KW-1185">Reference proteome</keyword>
<feature type="repeat" description="ANK" evidence="3">
    <location>
        <begin position="1134"/>
        <end position="1166"/>
    </location>
</feature>
<feature type="transmembrane region" description="Helical" evidence="5">
    <location>
        <begin position="248"/>
        <end position="270"/>
    </location>
</feature>
<dbReference type="Gene3D" id="3.30.2010.10">
    <property type="entry name" value="Metalloproteases ('zincins'), catalytic domain"/>
    <property type="match status" value="1"/>
</dbReference>
<dbReference type="PROSITE" id="PS50297">
    <property type="entry name" value="ANK_REP_REGION"/>
    <property type="match status" value="11"/>
</dbReference>
<feature type="repeat" description="ANK" evidence="3">
    <location>
        <begin position="540"/>
        <end position="572"/>
    </location>
</feature>
<evidence type="ECO:0000256" key="2">
    <source>
        <dbReference type="ARBA" id="ARBA00023043"/>
    </source>
</evidence>
<feature type="repeat" description="ANK" evidence="3">
    <location>
        <begin position="883"/>
        <end position="915"/>
    </location>
</feature>
<dbReference type="Pfam" id="PF00023">
    <property type="entry name" value="Ank"/>
    <property type="match status" value="1"/>
</dbReference>
<feature type="transmembrane region" description="Helical" evidence="5">
    <location>
        <begin position="20"/>
        <end position="39"/>
    </location>
</feature>
<feature type="repeat" description="ANK" evidence="3">
    <location>
        <begin position="1067"/>
        <end position="1099"/>
    </location>
</feature>
<feature type="transmembrane region" description="Helical" evidence="5">
    <location>
        <begin position="139"/>
        <end position="158"/>
    </location>
</feature>
<feature type="compositionally biased region" description="Low complexity" evidence="4">
    <location>
        <begin position="375"/>
        <end position="394"/>
    </location>
</feature>
<dbReference type="InterPro" id="IPR002110">
    <property type="entry name" value="Ankyrin_rpt"/>
</dbReference>
<feature type="repeat" description="ANK" evidence="3">
    <location>
        <begin position="982"/>
        <end position="1014"/>
    </location>
</feature>
<dbReference type="InParanoid" id="A0A1H9ASG8"/>
<feature type="repeat" description="ANK" evidence="3">
    <location>
        <begin position="916"/>
        <end position="948"/>
    </location>
</feature>
<evidence type="ECO:0000256" key="5">
    <source>
        <dbReference type="SAM" id="Phobius"/>
    </source>
</evidence>
<keyword evidence="1" id="KW-0677">Repeat</keyword>
<organism evidence="7 8">
    <name type="scientific">Neolewinella agarilytica</name>
    <dbReference type="NCBI Taxonomy" id="478744"/>
    <lineage>
        <taxon>Bacteria</taxon>
        <taxon>Pseudomonadati</taxon>
        <taxon>Bacteroidota</taxon>
        <taxon>Saprospiria</taxon>
        <taxon>Saprospirales</taxon>
        <taxon>Lewinellaceae</taxon>
        <taxon>Neolewinella</taxon>
    </lineage>
</organism>
<dbReference type="Pfam" id="PF12796">
    <property type="entry name" value="Ank_2"/>
    <property type="match status" value="5"/>
</dbReference>
<keyword evidence="2 3" id="KW-0040">ANK repeat</keyword>
<keyword evidence="5" id="KW-1133">Transmembrane helix</keyword>
<dbReference type="Gene3D" id="1.25.40.20">
    <property type="entry name" value="Ankyrin repeat-containing domain"/>
    <property type="match status" value="4"/>
</dbReference>
<name>A0A1H9ASG8_9BACT</name>
<evidence type="ECO:0000256" key="4">
    <source>
        <dbReference type="SAM" id="MobiDB-lite"/>
    </source>
</evidence>
<dbReference type="EMBL" id="FOFB01000002">
    <property type="protein sequence ID" value="SEP79660.1"/>
    <property type="molecule type" value="Genomic_DNA"/>
</dbReference>
<dbReference type="InterPro" id="IPR036770">
    <property type="entry name" value="Ankyrin_rpt-contain_sf"/>
</dbReference>
<dbReference type="PROSITE" id="PS50088">
    <property type="entry name" value="ANK_REPEAT"/>
    <property type="match status" value="11"/>
</dbReference>
<evidence type="ECO:0000256" key="1">
    <source>
        <dbReference type="ARBA" id="ARBA00022737"/>
    </source>
</evidence>
<feature type="compositionally biased region" description="Low complexity" evidence="4">
    <location>
        <begin position="104"/>
        <end position="114"/>
    </location>
</feature>
<feature type="region of interest" description="Disordered" evidence="4">
    <location>
        <begin position="369"/>
        <end position="400"/>
    </location>
</feature>
<dbReference type="RefSeq" id="WP_090165391.1">
    <property type="nucleotide sequence ID" value="NZ_FOFB01000002.1"/>
</dbReference>
<dbReference type="SMART" id="SM00248">
    <property type="entry name" value="ANK"/>
    <property type="match status" value="16"/>
</dbReference>
<dbReference type="STRING" id="478744.SAMN05444359_102212"/>
<feature type="repeat" description="ANK" evidence="3">
    <location>
        <begin position="572"/>
        <end position="604"/>
    </location>
</feature>
<dbReference type="PRINTS" id="PR01415">
    <property type="entry name" value="ANKYRIN"/>
</dbReference>
<reference evidence="8" key="1">
    <citation type="submission" date="2016-10" db="EMBL/GenBank/DDBJ databases">
        <authorList>
            <person name="Varghese N."/>
            <person name="Submissions S."/>
        </authorList>
    </citation>
    <scope>NUCLEOTIDE SEQUENCE [LARGE SCALE GENOMIC DNA]</scope>
    <source>
        <strain evidence="8">DSM 24740</strain>
    </source>
</reference>
<feature type="transmembrane region" description="Helical" evidence="5">
    <location>
        <begin position="51"/>
        <end position="71"/>
    </location>
</feature>
<gene>
    <name evidence="7" type="ORF">SAMN05444359_102212</name>
</gene>
<evidence type="ECO:0000313" key="7">
    <source>
        <dbReference type="EMBL" id="SEP79660.1"/>
    </source>
</evidence>
<protein>
    <submittedName>
        <fullName evidence="7">Signal transducer regulating beta-lactamase production, contains metallopeptidase domain</fullName>
    </submittedName>
</protein>
<dbReference type="Proteomes" id="UP000199021">
    <property type="component" value="Unassembled WGS sequence"/>
</dbReference>
<feature type="repeat" description="ANK" evidence="3">
    <location>
        <begin position="703"/>
        <end position="735"/>
    </location>
</feature>
<keyword evidence="5" id="KW-0472">Membrane</keyword>
<evidence type="ECO:0000256" key="3">
    <source>
        <dbReference type="PROSITE-ProRule" id="PRU00023"/>
    </source>
</evidence>
<keyword evidence="5" id="KW-0812">Transmembrane</keyword>
<dbReference type="OrthoDB" id="15218at2"/>
<feature type="repeat" description="ANK" evidence="3">
    <location>
        <begin position="1013"/>
        <end position="1041"/>
    </location>
</feature>
<accession>A0A1H9ASG8</accession>
<dbReference type="AlphaFoldDB" id="A0A1H9ASG8"/>